<organism evidence="2 3">
    <name type="scientific">Armadillidium nasatum</name>
    <dbReference type="NCBI Taxonomy" id="96803"/>
    <lineage>
        <taxon>Eukaryota</taxon>
        <taxon>Metazoa</taxon>
        <taxon>Ecdysozoa</taxon>
        <taxon>Arthropoda</taxon>
        <taxon>Crustacea</taxon>
        <taxon>Multicrustacea</taxon>
        <taxon>Malacostraca</taxon>
        <taxon>Eumalacostraca</taxon>
        <taxon>Peracarida</taxon>
        <taxon>Isopoda</taxon>
        <taxon>Oniscidea</taxon>
        <taxon>Crinocheta</taxon>
        <taxon>Armadillidiidae</taxon>
        <taxon>Armadillidium</taxon>
    </lineage>
</organism>
<dbReference type="GO" id="GO:0020037">
    <property type="term" value="F:heme binding"/>
    <property type="evidence" value="ECO:0007669"/>
    <property type="project" value="InterPro"/>
</dbReference>
<evidence type="ECO:0000313" key="3">
    <source>
        <dbReference type="Proteomes" id="UP000326759"/>
    </source>
</evidence>
<comment type="caution">
    <text evidence="2">The sequence shown here is derived from an EMBL/GenBank/DDBJ whole genome shotgun (WGS) entry which is preliminary data.</text>
</comment>
<keyword evidence="1 2" id="KW-0575">Peroxidase</keyword>
<evidence type="ECO:0000256" key="1">
    <source>
        <dbReference type="ARBA" id="ARBA00022559"/>
    </source>
</evidence>
<dbReference type="GO" id="GO:0006979">
    <property type="term" value="P:response to oxidative stress"/>
    <property type="evidence" value="ECO:0007669"/>
    <property type="project" value="InterPro"/>
</dbReference>
<name>A0A5N5TJU5_9CRUS</name>
<dbReference type="GO" id="GO:0004601">
    <property type="term" value="F:peroxidase activity"/>
    <property type="evidence" value="ECO:0007669"/>
    <property type="project" value="UniProtKB-KW"/>
</dbReference>
<dbReference type="PANTHER" id="PTHR11475:SF134">
    <property type="entry name" value="LD42267P"/>
    <property type="match status" value="1"/>
</dbReference>
<keyword evidence="1 2" id="KW-0560">Oxidoreductase</keyword>
<feature type="non-terminal residue" evidence="2">
    <location>
        <position position="1"/>
    </location>
</feature>
<dbReference type="PANTHER" id="PTHR11475">
    <property type="entry name" value="OXIDASE/PEROXIDASE"/>
    <property type="match status" value="1"/>
</dbReference>
<proteinExistence type="predicted"/>
<dbReference type="InterPro" id="IPR010255">
    <property type="entry name" value="Haem_peroxidase_sf"/>
</dbReference>
<dbReference type="Gene3D" id="1.10.640.10">
    <property type="entry name" value="Haem peroxidase domain superfamily, animal type"/>
    <property type="match status" value="1"/>
</dbReference>
<dbReference type="InterPro" id="IPR037120">
    <property type="entry name" value="Haem_peroxidase_sf_animal"/>
</dbReference>
<evidence type="ECO:0000313" key="2">
    <source>
        <dbReference type="EMBL" id="KAB7506431.1"/>
    </source>
</evidence>
<dbReference type="AlphaFoldDB" id="A0A5N5TJU5"/>
<dbReference type="Pfam" id="PF03098">
    <property type="entry name" value="An_peroxidase"/>
    <property type="match status" value="1"/>
</dbReference>
<dbReference type="Proteomes" id="UP000326759">
    <property type="component" value="Unassembled WGS sequence"/>
</dbReference>
<dbReference type="PROSITE" id="PS50292">
    <property type="entry name" value="PEROXIDASE_3"/>
    <property type="match status" value="1"/>
</dbReference>
<protein>
    <submittedName>
        <fullName evidence="2">Chorion peroxidase</fullName>
    </submittedName>
</protein>
<reference evidence="2 3" key="1">
    <citation type="journal article" date="2019" name="PLoS Biol.">
        <title>Sex chromosomes control vertical transmission of feminizing Wolbachia symbionts in an isopod.</title>
        <authorList>
            <person name="Becking T."/>
            <person name="Chebbi M.A."/>
            <person name="Giraud I."/>
            <person name="Moumen B."/>
            <person name="Laverre T."/>
            <person name="Caubet Y."/>
            <person name="Peccoud J."/>
            <person name="Gilbert C."/>
            <person name="Cordaux R."/>
        </authorList>
    </citation>
    <scope>NUCLEOTIDE SEQUENCE [LARGE SCALE GENOMIC DNA]</scope>
    <source>
        <strain evidence="2">ANa2</strain>
        <tissue evidence="2">Whole body excluding digestive tract and cuticle</tissue>
    </source>
</reference>
<accession>A0A5N5TJU5</accession>
<sequence length="85" mass="10072">VNQHWNAEKIFQEARRIVMAEWQHVVYNEFLPRVLGWNAMTLYSLRLKTEGYYTDYDSNCNPTVLNEFGTAAFRFEEISGILYCV</sequence>
<dbReference type="SUPFAM" id="SSF48113">
    <property type="entry name" value="Heme-dependent peroxidases"/>
    <property type="match status" value="1"/>
</dbReference>
<gene>
    <name evidence="2" type="primary">Pxt_7</name>
    <name evidence="2" type="ORF">Anas_08408</name>
</gene>
<dbReference type="InterPro" id="IPR019791">
    <property type="entry name" value="Haem_peroxidase_animal"/>
</dbReference>
<dbReference type="OrthoDB" id="823504at2759"/>
<keyword evidence="3" id="KW-1185">Reference proteome</keyword>
<dbReference type="EMBL" id="SEYY01000814">
    <property type="protein sequence ID" value="KAB7506431.1"/>
    <property type="molecule type" value="Genomic_DNA"/>
</dbReference>